<keyword evidence="3" id="KW-1185">Reference proteome</keyword>
<accession>A0A5C8HZE4</accession>
<evidence type="ECO:0000313" key="2">
    <source>
        <dbReference type="EMBL" id="TXK12017.1"/>
    </source>
</evidence>
<organism evidence="2 3">
    <name type="scientific">Microbacterium hatanonis</name>
    <dbReference type="NCBI Taxonomy" id="404366"/>
    <lineage>
        <taxon>Bacteria</taxon>
        <taxon>Bacillati</taxon>
        <taxon>Actinomycetota</taxon>
        <taxon>Actinomycetes</taxon>
        <taxon>Micrococcales</taxon>
        <taxon>Microbacteriaceae</taxon>
        <taxon>Microbacterium</taxon>
    </lineage>
</organism>
<keyword evidence="1" id="KW-0812">Transmembrane</keyword>
<protein>
    <submittedName>
        <fullName evidence="2">Uncharacterized protein</fullName>
    </submittedName>
</protein>
<name>A0A5C8HZE4_9MICO</name>
<sequence>MEDEQRLGRGRYLAYQIIGIVVGLALIAFGVVAFFAGGGPFVAAIAAIGGTLAVIVSVVDLVRS</sequence>
<evidence type="ECO:0000313" key="3">
    <source>
        <dbReference type="Proteomes" id="UP000321034"/>
    </source>
</evidence>
<dbReference type="Proteomes" id="UP000321034">
    <property type="component" value="Unassembled WGS sequence"/>
</dbReference>
<feature type="transmembrane region" description="Helical" evidence="1">
    <location>
        <begin position="41"/>
        <end position="62"/>
    </location>
</feature>
<dbReference type="RefSeq" id="WP_147892767.1">
    <property type="nucleotide sequence ID" value="NZ_BAAANR010000001.1"/>
</dbReference>
<dbReference type="EMBL" id="VRSV01000001">
    <property type="protein sequence ID" value="TXK12017.1"/>
    <property type="molecule type" value="Genomic_DNA"/>
</dbReference>
<proteinExistence type="predicted"/>
<gene>
    <name evidence="2" type="ORF">FVP77_00535</name>
</gene>
<keyword evidence="1" id="KW-0472">Membrane</keyword>
<evidence type="ECO:0000256" key="1">
    <source>
        <dbReference type="SAM" id="Phobius"/>
    </source>
</evidence>
<keyword evidence="1" id="KW-1133">Transmembrane helix</keyword>
<dbReference type="AlphaFoldDB" id="A0A5C8HZE4"/>
<feature type="transmembrane region" description="Helical" evidence="1">
    <location>
        <begin position="12"/>
        <end position="35"/>
    </location>
</feature>
<comment type="caution">
    <text evidence="2">The sequence shown here is derived from an EMBL/GenBank/DDBJ whole genome shotgun (WGS) entry which is preliminary data.</text>
</comment>
<reference evidence="2 3" key="1">
    <citation type="submission" date="2019-08" db="EMBL/GenBank/DDBJ databases">
        <authorList>
            <person name="Dong K."/>
        </authorList>
    </citation>
    <scope>NUCLEOTIDE SEQUENCE [LARGE SCALE GENOMIC DNA]</scope>
    <source>
        <strain evidence="2 3">JCM14558</strain>
    </source>
</reference>